<accession>A0A7G5EGY5</accession>
<dbReference type="AlphaFoldDB" id="A0A7G5EGY5"/>
<dbReference type="KEGG" id="cpis:HS961_10710"/>
<organism evidence="1 2">
    <name type="scientific">Comamonas piscis</name>
    <dbReference type="NCBI Taxonomy" id="1562974"/>
    <lineage>
        <taxon>Bacteria</taxon>
        <taxon>Pseudomonadati</taxon>
        <taxon>Pseudomonadota</taxon>
        <taxon>Betaproteobacteria</taxon>
        <taxon>Burkholderiales</taxon>
        <taxon>Comamonadaceae</taxon>
        <taxon>Comamonas</taxon>
    </lineage>
</organism>
<dbReference type="Proteomes" id="UP000515240">
    <property type="component" value="Chromosome"/>
</dbReference>
<name>A0A7G5EGY5_9BURK</name>
<proteinExistence type="predicted"/>
<sequence length="168" mass="19940">MNEPPSDWILYISRILFFGVFKDSWYNMAFSLHCLISSQESNLNISLLENELREYFSRTSEFDLSYEEHPFDPTKQNILLTWDSWWIRVFFETGSMVQDDSREISKFAKTEDALAISSINRRVRVLFGNDDKQAYTSHIIWMHEYLESRPDLIVFDPQQNIFLNSSSV</sequence>
<keyword evidence="2" id="KW-1185">Reference proteome</keyword>
<protein>
    <submittedName>
        <fullName evidence="1">Uncharacterized protein</fullName>
    </submittedName>
</protein>
<dbReference type="RefSeq" id="WP_182327773.1">
    <property type="nucleotide sequence ID" value="NZ_CP058554.1"/>
</dbReference>
<evidence type="ECO:0000313" key="1">
    <source>
        <dbReference type="EMBL" id="QMV73260.1"/>
    </source>
</evidence>
<dbReference type="EMBL" id="CP058554">
    <property type="protein sequence ID" value="QMV73260.1"/>
    <property type="molecule type" value="Genomic_DNA"/>
</dbReference>
<evidence type="ECO:0000313" key="2">
    <source>
        <dbReference type="Proteomes" id="UP000515240"/>
    </source>
</evidence>
<gene>
    <name evidence="1" type="ORF">HS961_10710</name>
</gene>
<reference evidence="1 2" key="1">
    <citation type="journal article" date="2020" name="G3 (Bethesda)">
        <title>CeMbio - The Caenorhabditis elegans Microbiome Resource.</title>
        <authorList>
            <person name="Dirksen P."/>
            <person name="Assie A."/>
            <person name="Zimmermann J."/>
            <person name="Zhang F."/>
            <person name="Tietje A.M."/>
            <person name="Marsh S.A."/>
            <person name="Felix M.A."/>
            <person name="Shapira M."/>
            <person name="Kaleta C."/>
            <person name="Schulenburg H."/>
            <person name="Samuel B."/>
        </authorList>
    </citation>
    <scope>NUCLEOTIDE SEQUENCE [LARGE SCALE GENOMIC DNA]</scope>
    <source>
        <strain evidence="1 2">BIGb0172</strain>
    </source>
</reference>